<evidence type="ECO:0000256" key="6">
    <source>
        <dbReference type="ARBA" id="ARBA00022847"/>
    </source>
</evidence>
<keyword evidence="7 14" id="KW-1133">Transmembrane helix</keyword>
<sequence length="510" mass="54174">MVSQTGGFALLGLWGALMIGLTYYIYRRQGVTDTREFITAGGRAQVGLTTASFAVTWMWAGDILGVPEYVGFVGVAGIWMYAGPAVLSSFVVIPFALRMRKLFPQGLTYSEYFIERFDKRAHLAVVFVILYTMVLGGVIQLYVGGAVIGGLTGIDTNVVMAVLMGVIGVYILLGGLWGSMTTDFIQFISAVVLTLVFVPILLFEAGGPGAVYTNMVQNLGSDAPAFLSMANFAPIEDFFLPYALGLGVWGVVSLATWQRIFAVRRDKTSRFLTIGGIGVFTTIAMYAVIGFVGLAVFTDVSPGNLSVETLSLLPEWATIVFLLVTLMVLGSSTDSYLTAIASLTSRDIYFRHLDTDASDAAQLRVARVASIGFALVIFAGTVFAIDNVGFIQLLLIGGIGASALVGPFALSLFWRKASSVGFIIGVLVSQVVTGFLLASSTGLVSGGIALKLWEIMAVGHLASTTLTLVVSLLAPDDFAFEDIAQEGSEMLADGGTAVDEGRETEGGDRR</sequence>
<keyword evidence="4" id="KW-1003">Cell membrane</keyword>
<keyword evidence="16" id="KW-1185">Reference proteome</keyword>
<evidence type="ECO:0000256" key="13">
    <source>
        <dbReference type="SAM" id="MobiDB-lite"/>
    </source>
</evidence>
<keyword evidence="5 14" id="KW-0812">Transmembrane</keyword>
<feature type="region of interest" description="Disordered" evidence="13">
    <location>
        <begin position="491"/>
        <end position="510"/>
    </location>
</feature>
<keyword evidence="9" id="KW-0406">Ion transport</keyword>
<feature type="transmembrane region" description="Helical" evidence="14">
    <location>
        <begin position="269"/>
        <end position="296"/>
    </location>
</feature>
<evidence type="ECO:0000256" key="3">
    <source>
        <dbReference type="ARBA" id="ARBA00022448"/>
    </source>
</evidence>
<dbReference type="GO" id="GO:0005886">
    <property type="term" value="C:plasma membrane"/>
    <property type="evidence" value="ECO:0007669"/>
    <property type="project" value="UniProtKB-SubCell"/>
</dbReference>
<evidence type="ECO:0000256" key="9">
    <source>
        <dbReference type="ARBA" id="ARBA00023065"/>
    </source>
</evidence>
<feature type="transmembrane region" description="Helical" evidence="14">
    <location>
        <begin position="184"/>
        <end position="203"/>
    </location>
</feature>
<dbReference type="Gene3D" id="1.20.1730.10">
    <property type="entry name" value="Sodium/glucose cotransporter"/>
    <property type="match status" value="1"/>
</dbReference>
<evidence type="ECO:0000256" key="8">
    <source>
        <dbReference type="ARBA" id="ARBA00023053"/>
    </source>
</evidence>
<feature type="transmembrane region" description="Helical" evidence="14">
    <location>
        <begin position="316"/>
        <end position="344"/>
    </location>
</feature>
<dbReference type="PANTHER" id="PTHR48086:SF3">
    <property type="entry name" value="SODIUM_PROLINE SYMPORTER"/>
    <property type="match status" value="1"/>
</dbReference>
<feature type="transmembrane region" description="Helical" evidence="14">
    <location>
        <begin position="365"/>
        <end position="385"/>
    </location>
</feature>
<protein>
    <submittedName>
        <fullName evidence="15">Na+:solute symporter</fullName>
    </submittedName>
</protein>
<dbReference type="EMBL" id="CP026309">
    <property type="protein sequence ID" value="AUV82322.1"/>
    <property type="molecule type" value="Genomic_DNA"/>
</dbReference>
<feature type="transmembrane region" description="Helical" evidence="14">
    <location>
        <begin position="391"/>
        <end position="413"/>
    </location>
</feature>
<reference evidence="15 16" key="1">
    <citation type="submission" date="2018-01" db="EMBL/GenBank/DDBJ databases">
        <title>Complete genome sequence of Salinigranum rubrum GX10T, an extremely halophilic archaeon isolated from a marine solar saltern.</title>
        <authorList>
            <person name="Han S."/>
        </authorList>
    </citation>
    <scope>NUCLEOTIDE SEQUENCE [LARGE SCALE GENOMIC DNA]</scope>
    <source>
        <strain evidence="15 16">GX10</strain>
    </source>
</reference>
<dbReference type="PANTHER" id="PTHR48086">
    <property type="entry name" value="SODIUM/PROLINE SYMPORTER-RELATED"/>
    <property type="match status" value="1"/>
</dbReference>
<evidence type="ECO:0000256" key="14">
    <source>
        <dbReference type="SAM" id="Phobius"/>
    </source>
</evidence>
<evidence type="ECO:0000256" key="11">
    <source>
        <dbReference type="ARBA" id="ARBA00023201"/>
    </source>
</evidence>
<feature type="compositionally biased region" description="Basic and acidic residues" evidence="13">
    <location>
        <begin position="499"/>
        <end position="510"/>
    </location>
</feature>
<accession>A0A2I8VK68</accession>
<feature type="transmembrane region" description="Helical" evidence="14">
    <location>
        <begin position="452"/>
        <end position="474"/>
    </location>
</feature>
<evidence type="ECO:0000313" key="16">
    <source>
        <dbReference type="Proteomes" id="UP000236584"/>
    </source>
</evidence>
<feature type="transmembrane region" description="Helical" evidence="14">
    <location>
        <begin position="158"/>
        <end position="177"/>
    </location>
</feature>
<comment type="similarity">
    <text evidence="2 12">Belongs to the sodium:solute symporter (SSF) (TC 2.A.21) family.</text>
</comment>
<gene>
    <name evidence="15" type="ORF">C2R22_12285</name>
</gene>
<dbReference type="Pfam" id="PF00474">
    <property type="entry name" value="SSF"/>
    <property type="match status" value="1"/>
</dbReference>
<feature type="transmembrane region" description="Helical" evidence="14">
    <location>
        <begin position="46"/>
        <end position="66"/>
    </location>
</feature>
<dbReference type="GO" id="GO:0015293">
    <property type="term" value="F:symporter activity"/>
    <property type="evidence" value="ECO:0007669"/>
    <property type="project" value="UniProtKB-KW"/>
</dbReference>
<dbReference type="Proteomes" id="UP000236584">
    <property type="component" value="Chromosome"/>
</dbReference>
<feature type="transmembrane region" description="Helical" evidence="14">
    <location>
        <begin position="238"/>
        <end position="257"/>
    </location>
</feature>
<comment type="subcellular location">
    <subcellularLocation>
        <location evidence="1">Cell membrane</location>
        <topology evidence="1">Multi-pass membrane protein</topology>
    </subcellularLocation>
</comment>
<dbReference type="RefSeq" id="WP_103426011.1">
    <property type="nucleotide sequence ID" value="NZ_CP026309.1"/>
</dbReference>
<dbReference type="InterPro" id="IPR001734">
    <property type="entry name" value="Na/solute_symporter"/>
</dbReference>
<dbReference type="InterPro" id="IPR038377">
    <property type="entry name" value="Na/Glc_symporter_sf"/>
</dbReference>
<feature type="transmembrane region" description="Helical" evidence="14">
    <location>
        <begin position="78"/>
        <end position="97"/>
    </location>
</feature>
<feature type="transmembrane region" description="Helical" evidence="14">
    <location>
        <begin position="420"/>
        <end position="440"/>
    </location>
</feature>
<dbReference type="KEGG" id="srub:C2R22_12285"/>
<evidence type="ECO:0000256" key="2">
    <source>
        <dbReference type="ARBA" id="ARBA00006434"/>
    </source>
</evidence>
<evidence type="ECO:0000256" key="7">
    <source>
        <dbReference type="ARBA" id="ARBA00022989"/>
    </source>
</evidence>
<keyword evidence="3" id="KW-0813">Transport</keyword>
<organism evidence="15 16">
    <name type="scientific">Salinigranum rubrum</name>
    <dbReference type="NCBI Taxonomy" id="755307"/>
    <lineage>
        <taxon>Archaea</taxon>
        <taxon>Methanobacteriati</taxon>
        <taxon>Methanobacteriota</taxon>
        <taxon>Stenosarchaea group</taxon>
        <taxon>Halobacteria</taxon>
        <taxon>Halobacteriales</taxon>
        <taxon>Haloferacaceae</taxon>
        <taxon>Salinigranum</taxon>
    </lineage>
</organism>
<keyword evidence="6" id="KW-0769">Symport</keyword>
<evidence type="ECO:0000256" key="4">
    <source>
        <dbReference type="ARBA" id="ARBA00022475"/>
    </source>
</evidence>
<evidence type="ECO:0000313" key="15">
    <source>
        <dbReference type="EMBL" id="AUV82322.1"/>
    </source>
</evidence>
<evidence type="ECO:0000256" key="1">
    <source>
        <dbReference type="ARBA" id="ARBA00004651"/>
    </source>
</evidence>
<feature type="transmembrane region" description="Helical" evidence="14">
    <location>
        <begin position="6"/>
        <end position="26"/>
    </location>
</feature>
<dbReference type="OrthoDB" id="9779at2157"/>
<feature type="transmembrane region" description="Helical" evidence="14">
    <location>
        <begin position="123"/>
        <end position="143"/>
    </location>
</feature>
<keyword evidence="10 14" id="KW-0472">Membrane</keyword>
<dbReference type="InterPro" id="IPR050277">
    <property type="entry name" value="Sodium:Solute_Symporter"/>
</dbReference>
<keyword evidence="11" id="KW-0739">Sodium transport</keyword>
<name>A0A2I8VK68_9EURY</name>
<dbReference type="AlphaFoldDB" id="A0A2I8VK68"/>
<dbReference type="GO" id="GO:0006814">
    <property type="term" value="P:sodium ion transport"/>
    <property type="evidence" value="ECO:0007669"/>
    <property type="project" value="UniProtKB-KW"/>
</dbReference>
<evidence type="ECO:0000256" key="5">
    <source>
        <dbReference type="ARBA" id="ARBA00022692"/>
    </source>
</evidence>
<proteinExistence type="inferred from homology"/>
<dbReference type="GeneID" id="35592882"/>
<dbReference type="PROSITE" id="PS50283">
    <property type="entry name" value="NA_SOLUT_SYMP_3"/>
    <property type="match status" value="1"/>
</dbReference>
<evidence type="ECO:0000256" key="12">
    <source>
        <dbReference type="RuleBase" id="RU362091"/>
    </source>
</evidence>
<evidence type="ECO:0000256" key="10">
    <source>
        <dbReference type="ARBA" id="ARBA00023136"/>
    </source>
</evidence>
<keyword evidence="8" id="KW-0915">Sodium</keyword>